<dbReference type="EMBL" id="JAEAOA010001694">
    <property type="protein sequence ID" value="KAK3579540.1"/>
    <property type="molecule type" value="Genomic_DNA"/>
</dbReference>
<dbReference type="AlphaFoldDB" id="A0AAE0VK04"/>
<protein>
    <submittedName>
        <fullName evidence="1">Uncharacterized protein</fullName>
    </submittedName>
</protein>
<organism evidence="1 2">
    <name type="scientific">Potamilus streckersoni</name>
    <dbReference type="NCBI Taxonomy" id="2493646"/>
    <lineage>
        <taxon>Eukaryota</taxon>
        <taxon>Metazoa</taxon>
        <taxon>Spiralia</taxon>
        <taxon>Lophotrochozoa</taxon>
        <taxon>Mollusca</taxon>
        <taxon>Bivalvia</taxon>
        <taxon>Autobranchia</taxon>
        <taxon>Heteroconchia</taxon>
        <taxon>Palaeoheterodonta</taxon>
        <taxon>Unionida</taxon>
        <taxon>Unionoidea</taxon>
        <taxon>Unionidae</taxon>
        <taxon>Ambleminae</taxon>
        <taxon>Lampsilini</taxon>
        <taxon>Potamilus</taxon>
    </lineage>
</organism>
<keyword evidence="2" id="KW-1185">Reference proteome</keyword>
<accession>A0AAE0VK04</accession>
<proteinExistence type="predicted"/>
<evidence type="ECO:0000313" key="1">
    <source>
        <dbReference type="EMBL" id="KAK3579540.1"/>
    </source>
</evidence>
<sequence>MFALQFLPSAHIQQAELMLQITATTDDARTLIGYLRRQWLANQVFPADVWSVYRQKVRTNNDVEVPLLRMEANLVRLAVQCNDLGRDRLENSLNTLWDITRSKPQSLAPSIICMVSEFEY</sequence>
<evidence type="ECO:0000313" key="2">
    <source>
        <dbReference type="Proteomes" id="UP001195483"/>
    </source>
</evidence>
<comment type="caution">
    <text evidence="1">The sequence shown here is derived from an EMBL/GenBank/DDBJ whole genome shotgun (WGS) entry which is preliminary data.</text>
</comment>
<reference evidence="1" key="1">
    <citation type="journal article" date="2021" name="Genome Biol. Evol.">
        <title>A High-Quality Reference Genome for a Parasitic Bivalve with Doubly Uniparental Inheritance (Bivalvia: Unionida).</title>
        <authorList>
            <person name="Smith C.H."/>
        </authorList>
    </citation>
    <scope>NUCLEOTIDE SEQUENCE</scope>
    <source>
        <strain evidence="1">CHS0354</strain>
    </source>
</reference>
<reference evidence="1" key="3">
    <citation type="submission" date="2023-05" db="EMBL/GenBank/DDBJ databases">
        <authorList>
            <person name="Smith C.H."/>
        </authorList>
    </citation>
    <scope>NUCLEOTIDE SEQUENCE</scope>
    <source>
        <strain evidence="1">CHS0354</strain>
        <tissue evidence="1">Mantle</tissue>
    </source>
</reference>
<gene>
    <name evidence="1" type="ORF">CHS0354_028372</name>
</gene>
<dbReference type="Proteomes" id="UP001195483">
    <property type="component" value="Unassembled WGS sequence"/>
</dbReference>
<reference evidence="1" key="2">
    <citation type="journal article" date="2021" name="Genome Biol. Evol.">
        <title>Developing a high-quality reference genome for a parasitic bivalve with doubly uniparental inheritance (Bivalvia: Unionida).</title>
        <authorList>
            <person name="Smith C.H."/>
        </authorList>
    </citation>
    <scope>NUCLEOTIDE SEQUENCE</scope>
    <source>
        <strain evidence="1">CHS0354</strain>
        <tissue evidence="1">Mantle</tissue>
    </source>
</reference>
<name>A0AAE0VK04_9BIVA</name>